<proteinExistence type="inferred from homology"/>
<evidence type="ECO:0000259" key="4">
    <source>
        <dbReference type="Pfam" id="PF03807"/>
    </source>
</evidence>
<evidence type="ECO:0000256" key="1">
    <source>
        <dbReference type="ARBA" id="ARBA00005525"/>
    </source>
</evidence>
<name>A0A6J6RVW0_9ZZZZ</name>
<evidence type="ECO:0000256" key="3">
    <source>
        <dbReference type="ARBA" id="ARBA00023002"/>
    </source>
</evidence>
<evidence type="ECO:0000256" key="2">
    <source>
        <dbReference type="ARBA" id="ARBA00022857"/>
    </source>
</evidence>
<dbReference type="GO" id="GO:0055129">
    <property type="term" value="P:L-proline biosynthetic process"/>
    <property type="evidence" value="ECO:0007669"/>
    <property type="project" value="TreeGrafter"/>
</dbReference>
<dbReference type="PANTHER" id="PTHR11645:SF0">
    <property type="entry name" value="PYRROLINE-5-CARBOXYLATE REDUCTASE 3"/>
    <property type="match status" value="1"/>
</dbReference>
<dbReference type="InterPro" id="IPR008927">
    <property type="entry name" value="6-PGluconate_DH-like_C_sf"/>
</dbReference>
<dbReference type="Gene3D" id="3.40.50.720">
    <property type="entry name" value="NAD(P)-binding Rossmann-like Domain"/>
    <property type="match status" value="1"/>
</dbReference>
<evidence type="ECO:0000259" key="5">
    <source>
        <dbReference type="Pfam" id="PF14748"/>
    </source>
</evidence>
<dbReference type="Pfam" id="PF03807">
    <property type="entry name" value="F420_oxidored"/>
    <property type="match status" value="1"/>
</dbReference>
<feature type="domain" description="Pyrroline-5-carboxylate reductase dimerisation" evidence="5">
    <location>
        <begin position="159"/>
        <end position="262"/>
    </location>
</feature>
<dbReference type="PANTHER" id="PTHR11645">
    <property type="entry name" value="PYRROLINE-5-CARBOXYLATE REDUCTASE"/>
    <property type="match status" value="1"/>
</dbReference>
<reference evidence="6" key="1">
    <citation type="submission" date="2020-05" db="EMBL/GenBank/DDBJ databases">
        <authorList>
            <person name="Chiriac C."/>
            <person name="Salcher M."/>
            <person name="Ghai R."/>
            <person name="Kavagutti S V."/>
        </authorList>
    </citation>
    <scope>NUCLEOTIDE SEQUENCE</scope>
</reference>
<protein>
    <submittedName>
        <fullName evidence="6">Unannotated protein</fullName>
    </submittedName>
</protein>
<dbReference type="InterPro" id="IPR028939">
    <property type="entry name" value="P5C_Rdtase_cat_N"/>
</dbReference>
<gene>
    <name evidence="6" type="ORF">UFOPK2683_01009</name>
</gene>
<comment type="similarity">
    <text evidence="1">Belongs to the pyrroline-5-carboxylate reductase family.</text>
</comment>
<dbReference type="InterPro" id="IPR000304">
    <property type="entry name" value="Pyrroline-COOH_reductase"/>
</dbReference>
<dbReference type="AlphaFoldDB" id="A0A6J6RVW0"/>
<keyword evidence="3" id="KW-0560">Oxidoreductase</keyword>
<dbReference type="HAMAP" id="MF_01925">
    <property type="entry name" value="P5C_reductase"/>
    <property type="match status" value="1"/>
</dbReference>
<dbReference type="SUPFAM" id="SSF48179">
    <property type="entry name" value="6-phosphogluconate dehydrogenase C-terminal domain-like"/>
    <property type="match status" value="1"/>
</dbReference>
<dbReference type="NCBIfam" id="TIGR00112">
    <property type="entry name" value="proC"/>
    <property type="match status" value="1"/>
</dbReference>
<dbReference type="PIRSF" id="PIRSF000193">
    <property type="entry name" value="Pyrrol-5-carb_rd"/>
    <property type="match status" value="1"/>
</dbReference>
<sequence length="268" mass="26459">MQLAVLGGGRMGEALAAGLLDAGFAADTITVAEISAPRRAELADLISGVRIVADAASAVAGAEVVVAAVKPKLVAETLTSAADSLGPDTLVISIAAGVRIATLEAAAPGRPVVRAMPNTPALIGLAATAISGGSHATEEHLGRAETVLRALGLVVRVPEDQLDAVTGLSGSGPAYVFLLAEAMIAAGVRAGLPADVADALVRQTLLGASTLLVAGEDPARLRAQVTSPGGVTEAAIAVLTEKDFAALIAETIAVAEARSAEMGSDPAS</sequence>
<dbReference type="Gene3D" id="1.10.3730.10">
    <property type="entry name" value="ProC C-terminal domain-like"/>
    <property type="match status" value="1"/>
</dbReference>
<dbReference type="SUPFAM" id="SSF51735">
    <property type="entry name" value="NAD(P)-binding Rossmann-fold domains"/>
    <property type="match status" value="1"/>
</dbReference>
<evidence type="ECO:0000313" key="6">
    <source>
        <dbReference type="EMBL" id="CAB4726487.1"/>
    </source>
</evidence>
<accession>A0A6J6RVW0</accession>
<keyword evidence="2" id="KW-0521">NADP</keyword>
<feature type="domain" description="Pyrroline-5-carboxylate reductase catalytic N-terminal" evidence="4">
    <location>
        <begin position="3"/>
        <end position="97"/>
    </location>
</feature>
<dbReference type="EMBL" id="CAEZYK010000055">
    <property type="protein sequence ID" value="CAB4726487.1"/>
    <property type="molecule type" value="Genomic_DNA"/>
</dbReference>
<organism evidence="6">
    <name type="scientific">freshwater metagenome</name>
    <dbReference type="NCBI Taxonomy" id="449393"/>
    <lineage>
        <taxon>unclassified sequences</taxon>
        <taxon>metagenomes</taxon>
        <taxon>ecological metagenomes</taxon>
    </lineage>
</organism>
<dbReference type="InterPro" id="IPR036291">
    <property type="entry name" value="NAD(P)-bd_dom_sf"/>
</dbReference>
<dbReference type="InterPro" id="IPR029036">
    <property type="entry name" value="P5CR_dimer"/>
</dbReference>
<dbReference type="Pfam" id="PF14748">
    <property type="entry name" value="P5CR_dimer"/>
    <property type="match status" value="1"/>
</dbReference>
<dbReference type="GO" id="GO:0004735">
    <property type="term" value="F:pyrroline-5-carboxylate reductase activity"/>
    <property type="evidence" value="ECO:0007669"/>
    <property type="project" value="InterPro"/>
</dbReference>
<dbReference type="FunFam" id="1.10.3730.10:FF:000001">
    <property type="entry name" value="Pyrroline-5-carboxylate reductase"/>
    <property type="match status" value="1"/>
</dbReference>